<sequence>MSRKWKVVFNQSAPRKSVLHDYETYIQNHGGTVIKSFAPENSNLSIDAVLPDSLKEGLENDGFVDHIIAV</sequence>
<gene>
    <name evidence="1" type="ORF">N7460_002423</name>
</gene>
<dbReference type="AlphaFoldDB" id="A0AAD6IKR2"/>
<protein>
    <submittedName>
        <fullName evidence="1">Uncharacterized protein</fullName>
    </submittedName>
</protein>
<accession>A0AAD6IKR2</accession>
<dbReference type="EMBL" id="JAQJZL010000002">
    <property type="protein sequence ID" value="KAJ6051889.1"/>
    <property type="molecule type" value="Genomic_DNA"/>
</dbReference>
<dbReference type="Proteomes" id="UP001219568">
    <property type="component" value="Unassembled WGS sequence"/>
</dbReference>
<evidence type="ECO:0000313" key="1">
    <source>
        <dbReference type="EMBL" id="KAJ6051889.1"/>
    </source>
</evidence>
<reference evidence="1" key="2">
    <citation type="submission" date="2023-01" db="EMBL/GenBank/DDBJ databases">
        <authorList>
            <person name="Petersen C."/>
        </authorList>
    </citation>
    <scope>NUCLEOTIDE SEQUENCE</scope>
    <source>
        <strain evidence="1">IBT 15450</strain>
    </source>
</reference>
<organism evidence="1 2">
    <name type="scientific">Penicillium canescens</name>
    <dbReference type="NCBI Taxonomy" id="5083"/>
    <lineage>
        <taxon>Eukaryota</taxon>
        <taxon>Fungi</taxon>
        <taxon>Dikarya</taxon>
        <taxon>Ascomycota</taxon>
        <taxon>Pezizomycotina</taxon>
        <taxon>Eurotiomycetes</taxon>
        <taxon>Eurotiomycetidae</taxon>
        <taxon>Eurotiales</taxon>
        <taxon>Aspergillaceae</taxon>
        <taxon>Penicillium</taxon>
    </lineage>
</organism>
<name>A0AAD6IKR2_PENCN</name>
<keyword evidence="2" id="KW-1185">Reference proteome</keyword>
<comment type="caution">
    <text evidence="1">The sequence shown here is derived from an EMBL/GenBank/DDBJ whole genome shotgun (WGS) entry which is preliminary data.</text>
</comment>
<proteinExistence type="predicted"/>
<evidence type="ECO:0000313" key="2">
    <source>
        <dbReference type="Proteomes" id="UP001219568"/>
    </source>
</evidence>
<reference evidence="1" key="1">
    <citation type="journal article" date="2023" name="IMA Fungus">
        <title>Comparative genomic study of the Penicillium genus elucidates a diverse pangenome and 15 lateral gene transfer events.</title>
        <authorList>
            <person name="Petersen C."/>
            <person name="Sorensen T."/>
            <person name="Nielsen M.R."/>
            <person name="Sondergaard T.E."/>
            <person name="Sorensen J.L."/>
            <person name="Fitzpatrick D.A."/>
            <person name="Frisvad J.C."/>
            <person name="Nielsen K.L."/>
        </authorList>
    </citation>
    <scope>NUCLEOTIDE SEQUENCE</scope>
    <source>
        <strain evidence="1">IBT 15450</strain>
    </source>
</reference>